<gene>
    <name evidence="1" type="ORF">FRACYDRAFT_216687</name>
</gene>
<accession>A0A1E7FSC2</accession>
<evidence type="ECO:0000313" key="2">
    <source>
        <dbReference type="Proteomes" id="UP000095751"/>
    </source>
</evidence>
<proteinExistence type="predicted"/>
<name>A0A1E7FSC2_9STRA</name>
<dbReference type="KEGG" id="fcy:FRACYDRAFT_216687"/>
<dbReference type="InParanoid" id="A0A1E7FSC2"/>
<keyword evidence="2" id="KW-1185">Reference proteome</keyword>
<organism evidence="1 2">
    <name type="scientific">Fragilariopsis cylindrus CCMP1102</name>
    <dbReference type="NCBI Taxonomy" id="635003"/>
    <lineage>
        <taxon>Eukaryota</taxon>
        <taxon>Sar</taxon>
        <taxon>Stramenopiles</taxon>
        <taxon>Ochrophyta</taxon>
        <taxon>Bacillariophyta</taxon>
        <taxon>Bacillariophyceae</taxon>
        <taxon>Bacillariophycidae</taxon>
        <taxon>Bacillariales</taxon>
        <taxon>Bacillariaceae</taxon>
        <taxon>Fragilariopsis</taxon>
    </lineage>
</organism>
<dbReference type="EMBL" id="KV784354">
    <property type="protein sequence ID" value="OEU21017.1"/>
    <property type="molecule type" value="Genomic_DNA"/>
</dbReference>
<dbReference type="Proteomes" id="UP000095751">
    <property type="component" value="Unassembled WGS sequence"/>
</dbReference>
<evidence type="ECO:0000313" key="1">
    <source>
        <dbReference type="EMBL" id="OEU21017.1"/>
    </source>
</evidence>
<protein>
    <submittedName>
        <fullName evidence="1">Uncharacterized protein</fullName>
    </submittedName>
</protein>
<sequence>MTHYPYSWPEDDPGHQILHSIESAEKSVVHAVNDEVKNFFHGPSKHHDDHDEVQKAHKVLERGLKKTTKHLDEAHEHRREWFKDGNLIEEYNQLNFL</sequence>
<dbReference type="AlphaFoldDB" id="A0A1E7FSC2"/>
<reference evidence="1 2" key="1">
    <citation type="submission" date="2016-09" db="EMBL/GenBank/DDBJ databases">
        <title>Extensive genetic diversity and differential bi-allelic expression allows diatom success in the polar Southern Ocean.</title>
        <authorList>
            <consortium name="DOE Joint Genome Institute"/>
            <person name="Mock T."/>
            <person name="Otillar R.P."/>
            <person name="Strauss J."/>
            <person name="Dupont C."/>
            <person name="Frickenhaus S."/>
            <person name="Maumus F."/>
            <person name="Mcmullan M."/>
            <person name="Sanges R."/>
            <person name="Schmutz J."/>
            <person name="Toseland A."/>
            <person name="Valas R."/>
            <person name="Veluchamy A."/>
            <person name="Ward B.J."/>
            <person name="Allen A."/>
            <person name="Barry K."/>
            <person name="Falciatore A."/>
            <person name="Ferrante M."/>
            <person name="Fortunato A.E."/>
            <person name="Gloeckner G."/>
            <person name="Gruber A."/>
            <person name="Hipkin R."/>
            <person name="Janech M."/>
            <person name="Kroth P."/>
            <person name="Leese F."/>
            <person name="Lindquist E."/>
            <person name="Lyon B.R."/>
            <person name="Martin J."/>
            <person name="Mayer C."/>
            <person name="Parker M."/>
            <person name="Quesneville H."/>
            <person name="Raymond J."/>
            <person name="Uhlig C."/>
            <person name="Valentin K.U."/>
            <person name="Worden A.Z."/>
            <person name="Armbrust E.V."/>
            <person name="Bowler C."/>
            <person name="Green B."/>
            <person name="Moulton V."/>
            <person name="Van Oosterhout C."/>
            <person name="Grigoriev I."/>
        </authorList>
    </citation>
    <scope>NUCLEOTIDE SEQUENCE [LARGE SCALE GENOMIC DNA]</scope>
    <source>
        <strain evidence="1 2">CCMP1102</strain>
    </source>
</reference>